<organism evidence="1 2">
    <name type="scientific">Trematosphaeria pertusa</name>
    <dbReference type="NCBI Taxonomy" id="390896"/>
    <lineage>
        <taxon>Eukaryota</taxon>
        <taxon>Fungi</taxon>
        <taxon>Dikarya</taxon>
        <taxon>Ascomycota</taxon>
        <taxon>Pezizomycotina</taxon>
        <taxon>Dothideomycetes</taxon>
        <taxon>Pleosporomycetidae</taxon>
        <taxon>Pleosporales</taxon>
        <taxon>Massarineae</taxon>
        <taxon>Trematosphaeriaceae</taxon>
        <taxon>Trematosphaeria</taxon>
    </lineage>
</organism>
<name>A0A6A6IVF6_9PLEO</name>
<dbReference type="RefSeq" id="XP_033688604.1">
    <property type="nucleotide sequence ID" value="XM_033820803.1"/>
</dbReference>
<reference evidence="1" key="1">
    <citation type="journal article" date="2020" name="Stud. Mycol.">
        <title>101 Dothideomycetes genomes: a test case for predicting lifestyles and emergence of pathogens.</title>
        <authorList>
            <person name="Haridas S."/>
            <person name="Albert R."/>
            <person name="Binder M."/>
            <person name="Bloem J."/>
            <person name="Labutti K."/>
            <person name="Salamov A."/>
            <person name="Andreopoulos B."/>
            <person name="Baker S."/>
            <person name="Barry K."/>
            <person name="Bills G."/>
            <person name="Bluhm B."/>
            <person name="Cannon C."/>
            <person name="Castanera R."/>
            <person name="Culley D."/>
            <person name="Daum C."/>
            <person name="Ezra D."/>
            <person name="Gonzalez J."/>
            <person name="Henrissat B."/>
            <person name="Kuo A."/>
            <person name="Liang C."/>
            <person name="Lipzen A."/>
            <person name="Lutzoni F."/>
            <person name="Magnuson J."/>
            <person name="Mondo S."/>
            <person name="Nolan M."/>
            <person name="Ohm R."/>
            <person name="Pangilinan J."/>
            <person name="Park H.-J."/>
            <person name="Ramirez L."/>
            <person name="Alfaro M."/>
            <person name="Sun H."/>
            <person name="Tritt A."/>
            <person name="Yoshinaga Y."/>
            <person name="Zwiers L.-H."/>
            <person name="Turgeon B."/>
            <person name="Goodwin S."/>
            <person name="Spatafora J."/>
            <person name="Crous P."/>
            <person name="Grigoriev I."/>
        </authorList>
    </citation>
    <scope>NUCLEOTIDE SEQUENCE</scope>
    <source>
        <strain evidence="1">CBS 122368</strain>
    </source>
</reference>
<protein>
    <submittedName>
        <fullName evidence="1">Uncharacterized protein</fullName>
    </submittedName>
</protein>
<dbReference type="EMBL" id="ML987191">
    <property type="protein sequence ID" value="KAF2253600.1"/>
    <property type="molecule type" value="Genomic_DNA"/>
</dbReference>
<evidence type="ECO:0000313" key="2">
    <source>
        <dbReference type="Proteomes" id="UP000800094"/>
    </source>
</evidence>
<keyword evidence="2" id="KW-1185">Reference proteome</keyword>
<proteinExistence type="predicted"/>
<gene>
    <name evidence="1" type="ORF">BU26DRAFT_225760</name>
</gene>
<evidence type="ECO:0000313" key="1">
    <source>
        <dbReference type="EMBL" id="KAF2253600.1"/>
    </source>
</evidence>
<dbReference type="Proteomes" id="UP000800094">
    <property type="component" value="Unassembled WGS sequence"/>
</dbReference>
<sequence>MAIAVGVADGDVVLRCCGEEEGLQRMVRSLLLPQVRQVRLKNSEGSHGPPLFSQTSLQRRCCLGEDHASFEQHPRSHVHPHLAAFQTTPLIPTTSPANPLVADSSPASSPYNSLTHRLTRQPQGLARCKQLGNTKVVLRCCEPAVRLAQEGRWFIQAKEMLSMGRANWVDSCRATIYSLCSSSEADH</sequence>
<dbReference type="AlphaFoldDB" id="A0A6A6IVF6"/>
<dbReference type="GeneID" id="54574133"/>
<accession>A0A6A6IVF6</accession>